<dbReference type="PANTHER" id="PTHR13847">
    <property type="entry name" value="SARCOSINE DEHYDROGENASE-RELATED"/>
    <property type="match status" value="1"/>
</dbReference>
<keyword evidence="7 10" id="KW-0274">FAD</keyword>
<evidence type="ECO:0000256" key="5">
    <source>
        <dbReference type="ARBA" id="ARBA00022691"/>
    </source>
</evidence>
<name>A0A3N2DZF4_9GAMM</name>
<dbReference type="NCBIfam" id="TIGR03197">
    <property type="entry name" value="MnmC_Cterm"/>
    <property type="match status" value="1"/>
</dbReference>
<dbReference type="Gene3D" id="3.50.50.60">
    <property type="entry name" value="FAD/NAD(P)-binding domain"/>
    <property type="match status" value="1"/>
</dbReference>
<feature type="region of interest" description="tRNA (mnm(5)s(2)U34)-methyltransferase" evidence="10">
    <location>
        <begin position="1"/>
        <end position="255"/>
    </location>
</feature>
<dbReference type="GO" id="GO:0004808">
    <property type="term" value="F:tRNA (5-methylaminomethyl-2-thiouridylate)(34)-methyltransferase activity"/>
    <property type="evidence" value="ECO:0007669"/>
    <property type="project" value="UniProtKB-EC"/>
</dbReference>
<gene>
    <name evidence="10" type="primary">mnmC</name>
    <name evidence="13" type="ORF">EDC56_0332</name>
</gene>
<dbReference type="EMBL" id="RKHR01000003">
    <property type="protein sequence ID" value="ROS04819.1"/>
    <property type="molecule type" value="Genomic_DNA"/>
</dbReference>
<sequence length="684" mass="75008">MSSTPSSNNITPADVRFSDDNTPASIEFDDFYFSTDGGLAESQYTFIEGNNLIDRWRALPADECGNFVIAETGFGSGLNFLLATTLWQQYAPTSWQLHYISTEKHPLKAADIRQSLTRWPQLASALDELLAGYPPLVAGVHTINLRGLRSQLHLGLGDSSEVLAGFSDTDFATCIGTNRRGVDAWFLDGFSPAKNPDMWSAALFRAIRQLSDTGTTLATFTAAGNVRRQLESYGFNITKRKGFGVKREMITANVNAPLCCWPAEKPKARAPWYLQDKQPKVANVTVIGAGIAGMQTAYALARRGLQVTVLEAEEEIASKASGNPQGILYTRLSAGQGELSQFAMLSYIYAINHYRELFDNGTLVDGTDGQLCGTLQLSFNEREADFATKLAKHFAGKEDLVQFLNAEQASSRAGISINHSGLFFPGSGWLQPKAACKALSLHPNITVMRGITVERIIESGAHWQLECNDSVREAEAVVIATAEHLSQFEQTQHIPIKPIRGQITKFSSSKYSEQLHCVICHEGYITPSLHSTHTIGASFNQGDFSSELTARDHDSNFAKLGSAVPSIVRDIDQHNISGRVGFRCTTPDYLPITGRVANHQQTIKQLQPLAKNAKTRLAITADYYPNLYINVGHGSRGLTSTPLCGEVIASHICHSPSPLSWTLNRALNPARFITRAIMRKEVSY</sequence>
<dbReference type="HAMAP" id="MF_01102">
    <property type="entry name" value="MnmC"/>
    <property type="match status" value="1"/>
</dbReference>
<evidence type="ECO:0000256" key="7">
    <source>
        <dbReference type="ARBA" id="ARBA00022827"/>
    </source>
</evidence>
<evidence type="ECO:0000256" key="6">
    <source>
        <dbReference type="ARBA" id="ARBA00022694"/>
    </source>
</evidence>
<dbReference type="GO" id="GO:0050660">
    <property type="term" value="F:flavin adenine dinucleotide binding"/>
    <property type="evidence" value="ECO:0007669"/>
    <property type="project" value="UniProtKB-UniRule"/>
</dbReference>
<comment type="similarity">
    <text evidence="10">In the C-terminal section; belongs to the DAO family.</text>
</comment>
<dbReference type="Gene3D" id="3.30.9.10">
    <property type="entry name" value="D-Amino Acid Oxidase, subunit A, domain 2"/>
    <property type="match status" value="1"/>
</dbReference>
<dbReference type="AlphaFoldDB" id="A0A3N2DZF4"/>
<proteinExistence type="inferred from homology"/>
<dbReference type="Pfam" id="PF01266">
    <property type="entry name" value="DAO"/>
    <property type="match status" value="1"/>
</dbReference>
<protein>
    <recommendedName>
        <fullName evidence="10">tRNA 5-methylaminomethyl-2-thiouridine biosynthesis bifunctional protein MnmC</fullName>
        <shortName evidence="10">tRNA mnm(5)s(2)U biosynthesis bifunctional protein</shortName>
    </recommendedName>
    <domain>
        <recommendedName>
            <fullName evidence="10">tRNA (mnm(5)s(2)U34)-methyltransferase</fullName>
            <ecNumber evidence="10">2.1.1.61</ecNumber>
        </recommendedName>
    </domain>
    <domain>
        <recommendedName>
            <fullName evidence="10">FAD-dependent cmnm(5)s(2)U34 oxidoreductase</fullName>
            <ecNumber evidence="10">1.5.-.-</ecNumber>
        </recommendedName>
    </domain>
</protein>
<dbReference type="InterPro" id="IPR008471">
    <property type="entry name" value="MnmC-like_methylTransf"/>
</dbReference>
<evidence type="ECO:0000256" key="10">
    <source>
        <dbReference type="HAMAP-Rule" id="MF_01102"/>
    </source>
</evidence>
<keyword evidence="1 10" id="KW-0963">Cytoplasm</keyword>
<dbReference type="OrthoDB" id="9786494at2"/>
<evidence type="ECO:0000313" key="13">
    <source>
        <dbReference type="EMBL" id="ROS04819.1"/>
    </source>
</evidence>
<dbReference type="GO" id="GO:0005737">
    <property type="term" value="C:cytoplasm"/>
    <property type="evidence" value="ECO:0007669"/>
    <property type="project" value="UniProtKB-SubCell"/>
</dbReference>
<organism evidence="13 14">
    <name type="scientific">Sinobacterium caligoides</name>
    <dbReference type="NCBI Taxonomy" id="933926"/>
    <lineage>
        <taxon>Bacteria</taxon>
        <taxon>Pseudomonadati</taxon>
        <taxon>Pseudomonadota</taxon>
        <taxon>Gammaproteobacteria</taxon>
        <taxon>Cellvibrionales</taxon>
        <taxon>Spongiibacteraceae</taxon>
        <taxon>Sinobacterium</taxon>
    </lineage>
</organism>
<evidence type="ECO:0000259" key="11">
    <source>
        <dbReference type="Pfam" id="PF01266"/>
    </source>
</evidence>
<keyword evidence="5 10" id="KW-0949">S-adenosyl-L-methionine</keyword>
<dbReference type="RefSeq" id="WP_123710787.1">
    <property type="nucleotide sequence ID" value="NZ_RKHR01000003.1"/>
</dbReference>
<keyword evidence="6 10" id="KW-0819">tRNA processing</keyword>
<comment type="subcellular location">
    <subcellularLocation>
        <location evidence="10">Cytoplasm</location>
    </subcellularLocation>
</comment>
<dbReference type="InterPro" id="IPR023032">
    <property type="entry name" value="tRNA_MAMT_biosynth_bifunc_MnmC"/>
</dbReference>
<keyword evidence="14" id="KW-1185">Reference proteome</keyword>
<comment type="function">
    <text evidence="10">Catalyzes the last two steps in the biosynthesis of 5-methylaminomethyl-2-thiouridine (mnm(5)s(2)U) at the wobble position (U34) in tRNA. Catalyzes the FAD-dependent demodification of cmnm(5)s(2)U34 to nm(5)s(2)U34, followed by the transfer of a methyl group from S-adenosyl-L-methionine to nm(5)s(2)U34, to form mnm(5)s(2)U34.</text>
</comment>
<accession>A0A3N2DZF4</accession>
<dbReference type="Proteomes" id="UP000275394">
    <property type="component" value="Unassembled WGS sequence"/>
</dbReference>
<comment type="caution">
    <text evidence="13">The sequence shown here is derived from an EMBL/GenBank/DDBJ whole genome shotgun (WGS) entry which is preliminary data.</text>
</comment>
<evidence type="ECO:0000256" key="4">
    <source>
        <dbReference type="ARBA" id="ARBA00022679"/>
    </source>
</evidence>
<keyword evidence="4 10" id="KW-0808">Transferase</keyword>
<keyword evidence="2 10" id="KW-0489">Methyltransferase</keyword>
<feature type="region of interest" description="FAD-dependent cmnm(5)s(2)U34 oxidoreductase" evidence="10">
    <location>
        <begin position="287"/>
        <end position="684"/>
    </location>
</feature>
<feature type="domain" description="FAD dependent oxidoreductase" evidence="11">
    <location>
        <begin position="284"/>
        <end position="649"/>
    </location>
</feature>
<dbReference type="NCBIfam" id="NF033855">
    <property type="entry name" value="tRNA_MNMC2"/>
    <property type="match status" value="1"/>
</dbReference>
<reference evidence="13 14" key="1">
    <citation type="submission" date="2018-11" db="EMBL/GenBank/DDBJ databases">
        <title>Genomic Encyclopedia of Type Strains, Phase IV (KMG-IV): sequencing the most valuable type-strain genomes for metagenomic binning, comparative biology and taxonomic classification.</title>
        <authorList>
            <person name="Goeker M."/>
        </authorList>
    </citation>
    <scope>NUCLEOTIDE SEQUENCE [LARGE SCALE GENOMIC DNA]</scope>
    <source>
        <strain evidence="13 14">DSM 100316</strain>
    </source>
</reference>
<dbReference type="InterPro" id="IPR029063">
    <property type="entry name" value="SAM-dependent_MTases_sf"/>
</dbReference>
<dbReference type="InterPro" id="IPR017610">
    <property type="entry name" value="tRNA_S-uridine_synth_MnmC_C"/>
</dbReference>
<comment type="similarity">
    <text evidence="10">In the N-terminal section; belongs to the methyltransferase superfamily. tRNA (mnm(5)s(2)U34)-methyltransferase family.</text>
</comment>
<evidence type="ECO:0000256" key="1">
    <source>
        <dbReference type="ARBA" id="ARBA00022490"/>
    </source>
</evidence>
<keyword evidence="9 10" id="KW-0511">Multifunctional enzyme</keyword>
<comment type="catalytic activity">
    <reaction evidence="10">
        <text>5-aminomethyl-2-thiouridine(34) in tRNA + S-adenosyl-L-methionine = 5-methylaminomethyl-2-thiouridine(34) in tRNA + S-adenosyl-L-homocysteine + H(+)</text>
        <dbReference type="Rhea" id="RHEA:19569"/>
        <dbReference type="Rhea" id="RHEA-COMP:10195"/>
        <dbReference type="Rhea" id="RHEA-COMP:10197"/>
        <dbReference type="ChEBI" id="CHEBI:15378"/>
        <dbReference type="ChEBI" id="CHEBI:57856"/>
        <dbReference type="ChEBI" id="CHEBI:59789"/>
        <dbReference type="ChEBI" id="CHEBI:74454"/>
        <dbReference type="ChEBI" id="CHEBI:74455"/>
        <dbReference type="EC" id="2.1.1.61"/>
    </reaction>
</comment>
<keyword evidence="3 10" id="KW-0285">Flavoprotein</keyword>
<feature type="domain" description="MnmC-like methyltransferase" evidence="12">
    <location>
        <begin position="121"/>
        <end position="253"/>
    </location>
</feature>
<evidence type="ECO:0000256" key="3">
    <source>
        <dbReference type="ARBA" id="ARBA00022630"/>
    </source>
</evidence>
<evidence type="ECO:0000256" key="2">
    <source>
        <dbReference type="ARBA" id="ARBA00022603"/>
    </source>
</evidence>
<dbReference type="Gene3D" id="3.40.50.150">
    <property type="entry name" value="Vaccinia Virus protein VP39"/>
    <property type="match status" value="1"/>
</dbReference>
<keyword evidence="8 10" id="KW-0560">Oxidoreductase</keyword>
<dbReference type="SUPFAM" id="SSF51905">
    <property type="entry name" value="FAD/NAD(P)-binding domain"/>
    <property type="match status" value="1"/>
</dbReference>
<dbReference type="InterPro" id="IPR047785">
    <property type="entry name" value="tRNA_MNMC2"/>
</dbReference>
<dbReference type="SUPFAM" id="SSF54373">
    <property type="entry name" value="FAD-linked reductases, C-terminal domain"/>
    <property type="match status" value="1"/>
</dbReference>
<evidence type="ECO:0000256" key="8">
    <source>
        <dbReference type="ARBA" id="ARBA00023002"/>
    </source>
</evidence>
<dbReference type="EC" id="2.1.1.61" evidence="10"/>
<dbReference type="Pfam" id="PF05430">
    <property type="entry name" value="Methyltransf_30"/>
    <property type="match status" value="1"/>
</dbReference>
<comment type="cofactor">
    <cofactor evidence="10">
        <name>FAD</name>
        <dbReference type="ChEBI" id="CHEBI:57692"/>
    </cofactor>
</comment>
<dbReference type="GO" id="GO:0016645">
    <property type="term" value="F:oxidoreductase activity, acting on the CH-NH group of donors"/>
    <property type="evidence" value="ECO:0007669"/>
    <property type="project" value="InterPro"/>
</dbReference>
<dbReference type="PANTHER" id="PTHR13847:SF283">
    <property type="entry name" value="TRNA 5-METHYLAMINOMETHYL-2-THIOURIDINE BIOSYNTHESIS BIFUNCTIONAL PROTEIN MNMC"/>
    <property type="match status" value="1"/>
</dbReference>
<evidence type="ECO:0000313" key="14">
    <source>
        <dbReference type="Proteomes" id="UP000275394"/>
    </source>
</evidence>
<dbReference type="GO" id="GO:0032259">
    <property type="term" value="P:methylation"/>
    <property type="evidence" value="ECO:0007669"/>
    <property type="project" value="UniProtKB-KW"/>
</dbReference>
<dbReference type="GO" id="GO:0002097">
    <property type="term" value="P:tRNA wobble base modification"/>
    <property type="evidence" value="ECO:0007669"/>
    <property type="project" value="UniProtKB-UniRule"/>
</dbReference>
<dbReference type="NCBIfam" id="NF002481">
    <property type="entry name" value="PRK01747.1-2"/>
    <property type="match status" value="1"/>
</dbReference>
<dbReference type="InterPro" id="IPR006076">
    <property type="entry name" value="FAD-dep_OxRdtase"/>
</dbReference>
<evidence type="ECO:0000259" key="12">
    <source>
        <dbReference type="Pfam" id="PF05430"/>
    </source>
</evidence>
<dbReference type="InterPro" id="IPR036188">
    <property type="entry name" value="FAD/NAD-bd_sf"/>
</dbReference>
<dbReference type="EC" id="1.5.-.-" evidence="10"/>
<evidence type="ECO:0000256" key="9">
    <source>
        <dbReference type="ARBA" id="ARBA00023268"/>
    </source>
</evidence>